<name>A0A8I1FYY6_9PSED</name>
<dbReference type="Proteomes" id="UP000658390">
    <property type="component" value="Unassembled WGS sequence"/>
</dbReference>
<sequence>MECVFYVPDQTECTVLLYQQNPEHYRGNIACDICKEKSWFVKGFTTEKYYRAPCFAAHHIDGCGNKITLIPDDDGVASPGALSAINIDLDKQRKQTIDVAISQPKSENNSNWGVVRKYSSAGDYPENKSLRQILTNLGRDPDFPGPDKLVKMVADGGRVVLEGVLVDHLVSQADISAAILGEPKIFWGRINNVNRKGGALWLNCGNYKSEPSILIEDDELEEQLIEDFRLRDIDELQGADFIVVGVAFQAGNGKPYVKFGFTKYIAFRKYRLE</sequence>
<evidence type="ECO:0000313" key="2">
    <source>
        <dbReference type="Proteomes" id="UP000658390"/>
    </source>
</evidence>
<protein>
    <submittedName>
        <fullName evidence="1">Uncharacterized protein</fullName>
    </submittedName>
</protein>
<dbReference type="AlphaFoldDB" id="A0A8I1FYY6"/>
<organism evidence="1 2">
    <name type="scientific">Pseudomonas psychrophila</name>
    <dbReference type="NCBI Taxonomy" id="122355"/>
    <lineage>
        <taxon>Bacteria</taxon>
        <taxon>Pseudomonadati</taxon>
        <taxon>Pseudomonadota</taxon>
        <taxon>Gammaproteobacteria</taxon>
        <taxon>Pseudomonadales</taxon>
        <taxon>Pseudomonadaceae</taxon>
        <taxon>Pseudomonas</taxon>
    </lineage>
</organism>
<accession>A0A8I1FYY6</accession>
<evidence type="ECO:0000313" key="1">
    <source>
        <dbReference type="EMBL" id="MBJ2259880.1"/>
    </source>
</evidence>
<dbReference type="RefSeq" id="WP_198823105.1">
    <property type="nucleotide sequence ID" value="NZ_JAEKCZ010000039.1"/>
</dbReference>
<dbReference type="EMBL" id="JAEKCZ010000039">
    <property type="protein sequence ID" value="MBJ2259880.1"/>
    <property type="molecule type" value="Genomic_DNA"/>
</dbReference>
<reference evidence="1" key="1">
    <citation type="submission" date="2020-12" db="EMBL/GenBank/DDBJ databases">
        <title>Antibiotic resistance and phylogeny of Pseudomonas spp. isolated over three decades from chicken meat in the Norwegian food chain.</title>
        <authorList>
            <person name="Moen B."/>
        </authorList>
    </citation>
    <scope>NUCLEOTIDE SEQUENCE</scope>
    <source>
        <strain evidence="1">MF6762</strain>
    </source>
</reference>
<gene>
    <name evidence="1" type="ORF">JFT45_25605</name>
</gene>
<comment type="caution">
    <text evidence="1">The sequence shown here is derived from an EMBL/GenBank/DDBJ whole genome shotgun (WGS) entry which is preliminary data.</text>
</comment>
<proteinExistence type="predicted"/>